<dbReference type="Gene3D" id="3.40.50.12170">
    <property type="entry name" value="Uncharacterised protein PF07075, DUF1343"/>
    <property type="match status" value="1"/>
</dbReference>
<evidence type="ECO:0000256" key="1">
    <source>
        <dbReference type="SAM" id="SignalP"/>
    </source>
</evidence>
<reference evidence="4" key="2">
    <citation type="submission" date="2020-09" db="EMBL/GenBank/DDBJ databases">
        <authorList>
            <person name="Sun Q."/>
            <person name="Ohkuma M."/>
        </authorList>
    </citation>
    <scope>NUCLEOTIDE SEQUENCE</scope>
    <source>
        <strain evidence="4">JCM 12862</strain>
    </source>
</reference>
<dbReference type="Proteomes" id="UP000612329">
    <property type="component" value="Unassembled WGS sequence"/>
</dbReference>
<dbReference type="Gene3D" id="3.90.1150.140">
    <property type="match status" value="1"/>
</dbReference>
<sequence length="405" mass="45471">MCMMLFNVFKNTVLFFLLGLISCGNFAKQDAKKEDVPIQKAEPIVGANQTDAYLPLLQGKRVGIVANATSVIFKSQGYTHLVDSLLALQINVVKVFAPEHGFRCTADAGELIKDSKDTKTGLSILSLHGSNKKPTADQMKDLDVMVFDIQDVGVRFYTYISTLHYVMEACAENNVPLIILDRPNPNGHYIDGPVLEPAYKSFVGMDPIPLVHGLTIGEYAQMANGEGWLQNNVKCDVTIIKVKNYTHQTRYSLPIKPSPNLPNDKAINLYPSLDIFRGTIINVGRGTDFQMQCYGAPFFPKSEFSYTPTSNMGAKHPRFEGELCYGVDLRNTPFLNQFTLKYLIDAYQKTPDKNTFFGSTFDIHAGNGILKKQIESGMSENDIRKTWEEDLEKYKVKRLNYILYP</sequence>
<dbReference type="EMBL" id="BMNR01000004">
    <property type="protein sequence ID" value="GGK25510.1"/>
    <property type="molecule type" value="Genomic_DNA"/>
</dbReference>
<feature type="domain" description="Peptidoglycan beta-N-acetylmuramidase NamZ N-terminal" evidence="2">
    <location>
        <begin position="62"/>
        <end position="264"/>
    </location>
</feature>
<feature type="chain" id="PRO_5035291426" description="DUF1343 domain-containing protein" evidence="1">
    <location>
        <begin position="28"/>
        <end position="405"/>
    </location>
</feature>
<dbReference type="PANTHER" id="PTHR42915:SF1">
    <property type="entry name" value="PEPTIDOGLYCAN BETA-N-ACETYLMURAMIDASE NAMZ"/>
    <property type="match status" value="1"/>
</dbReference>
<dbReference type="InterPro" id="IPR048502">
    <property type="entry name" value="NamZ_N"/>
</dbReference>
<evidence type="ECO:0000313" key="5">
    <source>
        <dbReference type="Proteomes" id="UP000612329"/>
    </source>
</evidence>
<gene>
    <name evidence="4" type="ORF">GCM10007962_19700</name>
</gene>
<dbReference type="PIRSF" id="PIRSF016719">
    <property type="entry name" value="UCP016719"/>
    <property type="match status" value="1"/>
</dbReference>
<organism evidence="4 5">
    <name type="scientific">Yeosuana aromativorans</name>
    <dbReference type="NCBI Taxonomy" id="288019"/>
    <lineage>
        <taxon>Bacteria</taxon>
        <taxon>Pseudomonadati</taxon>
        <taxon>Bacteroidota</taxon>
        <taxon>Flavobacteriia</taxon>
        <taxon>Flavobacteriales</taxon>
        <taxon>Flavobacteriaceae</taxon>
        <taxon>Yeosuana</taxon>
    </lineage>
</organism>
<feature type="domain" description="Peptidoglycan beta-N-acetylmuramidase NamZ C-terminal" evidence="3">
    <location>
        <begin position="269"/>
        <end position="404"/>
    </location>
</feature>
<evidence type="ECO:0008006" key="6">
    <source>
        <dbReference type="Google" id="ProtNLM"/>
    </source>
</evidence>
<comment type="caution">
    <text evidence="4">The sequence shown here is derived from an EMBL/GenBank/DDBJ whole genome shotgun (WGS) entry which is preliminary data.</text>
</comment>
<evidence type="ECO:0000313" key="4">
    <source>
        <dbReference type="EMBL" id="GGK25510.1"/>
    </source>
</evidence>
<evidence type="ECO:0000259" key="3">
    <source>
        <dbReference type="Pfam" id="PF20732"/>
    </source>
</evidence>
<keyword evidence="1" id="KW-0732">Signal</keyword>
<dbReference type="InterPro" id="IPR048503">
    <property type="entry name" value="NamZ_C"/>
</dbReference>
<dbReference type="Pfam" id="PF07075">
    <property type="entry name" value="NamZ_N"/>
    <property type="match status" value="1"/>
</dbReference>
<reference evidence="4" key="1">
    <citation type="journal article" date="2014" name="Int. J. Syst. Evol. Microbiol.">
        <title>Complete genome sequence of Corynebacterium casei LMG S-19264T (=DSM 44701T), isolated from a smear-ripened cheese.</title>
        <authorList>
            <consortium name="US DOE Joint Genome Institute (JGI-PGF)"/>
            <person name="Walter F."/>
            <person name="Albersmeier A."/>
            <person name="Kalinowski J."/>
            <person name="Ruckert C."/>
        </authorList>
    </citation>
    <scope>NUCLEOTIDE SEQUENCE</scope>
    <source>
        <strain evidence="4">JCM 12862</strain>
    </source>
</reference>
<feature type="signal peptide" evidence="1">
    <location>
        <begin position="1"/>
        <end position="27"/>
    </location>
</feature>
<evidence type="ECO:0000259" key="2">
    <source>
        <dbReference type="Pfam" id="PF07075"/>
    </source>
</evidence>
<accession>A0A8J3BK87</accession>
<keyword evidence="5" id="KW-1185">Reference proteome</keyword>
<dbReference type="PANTHER" id="PTHR42915">
    <property type="entry name" value="HYPOTHETICAL 460 KDA PROTEIN IN FEUA-SIGW INTERGENIC REGION [PRECURSOR]"/>
    <property type="match status" value="1"/>
</dbReference>
<protein>
    <recommendedName>
        <fullName evidence="6">DUF1343 domain-containing protein</fullName>
    </recommendedName>
</protein>
<dbReference type="Pfam" id="PF20732">
    <property type="entry name" value="NamZ_C"/>
    <property type="match status" value="1"/>
</dbReference>
<dbReference type="GO" id="GO:0033922">
    <property type="term" value="F:peptidoglycan beta-N-acetylmuramidase activity"/>
    <property type="evidence" value="ECO:0007669"/>
    <property type="project" value="InterPro"/>
</dbReference>
<name>A0A8J3BK87_9FLAO</name>
<dbReference type="AlphaFoldDB" id="A0A8J3BK87"/>
<dbReference type="InterPro" id="IPR008302">
    <property type="entry name" value="NamZ"/>
</dbReference>
<proteinExistence type="predicted"/>